<dbReference type="Pfam" id="PF21331">
    <property type="entry name" value="Isoamylase_C"/>
    <property type="match status" value="1"/>
</dbReference>
<keyword evidence="5" id="KW-1185">Reference proteome</keyword>
<protein>
    <submittedName>
        <fullName evidence="4">Glycogen operon protein GlgX homolog</fullName>
    </submittedName>
</protein>
<dbReference type="SUPFAM" id="SSF81296">
    <property type="entry name" value="E set domains"/>
    <property type="match status" value="1"/>
</dbReference>
<feature type="signal peptide" evidence="2">
    <location>
        <begin position="1"/>
        <end position="20"/>
    </location>
</feature>
<organism evidence="4 5">
    <name type="scientific">Catellatospora chokoriensis</name>
    <dbReference type="NCBI Taxonomy" id="310353"/>
    <lineage>
        <taxon>Bacteria</taxon>
        <taxon>Bacillati</taxon>
        <taxon>Actinomycetota</taxon>
        <taxon>Actinomycetes</taxon>
        <taxon>Micromonosporales</taxon>
        <taxon>Micromonosporaceae</taxon>
        <taxon>Catellatospora</taxon>
    </lineage>
</organism>
<name>A0A8J3K0F5_9ACTN</name>
<proteinExistence type="inferred from homology"/>
<evidence type="ECO:0000256" key="1">
    <source>
        <dbReference type="ARBA" id="ARBA00008061"/>
    </source>
</evidence>
<dbReference type="CDD" id="cd11326">
    <property type="entry name" value="AmyAc_Glg_debranch"/>
    <property type="match status" value="1"/>
</dbReference>
<evidence type="ECO:0000313" key="4">
    <source>
        <dbReference type="EMBL" id="GIF91769.1"/>
    </source>
</evidence>
<reference evidence="4 5" key="1">
    <citation type="submission" date="2021-01" db="EMBL/GenBank/DDBJ databases">
        <title>Whole genome shotgun sequence of Catellatospora chokoriensis NBRC 107358.</title>
        <authorList>
            <person name="Komaki H."/>
            <person name="Tamura T."/>
        </authorList>
    </citation>
    <scope>NUCLEOTIDE SEQUENCE [LARGE SCALE GENOMIC DNA]</scope>
    <source>
        <strain evidence="4 5">NBRC 107358</strain>
    </source>
</reference>
<comment type="caution">
    <text evidence="4">The sequence shown here is derived from an EMBL/GenBank/DDBJ whole genome shotgun (WGS) entry which is preliminary data.</text>
</comment>
<dbReference type="PANTHER" id="PTHR43002">
    <property type="entry name" value="GLYCOGEN DEBRANCHING ENZYME"/>
    <property type="match status" value="1"/>
</dbReference>
<dbReference type="Pfam" id="PF00128">
    <property type="entry name" value="Alpha-amylase"/>
    <property type="match status" value="1"/>
</dbReference>
<comment type="similarity">
    <text evidence="1">Belongs to the glycosyl hydrolase 13 family.</text>
</comment>
<sequence>MLAAALVAAGLSLVSPTAPAQAGIDTLTLGGRYSGSNVNFRVYSSGATRIAVYVYSAATGAQEKASYLLTKGTGDVWATTVSVATLQAAGVTGTVYYGYRAWGPNWPYSASWTKGSTAGFVADVDAAGNRFNPNKLLLDPYAREMSHDTALPDGVASDYASGPAKRAVDTGTIAPKGIVLAADSTSFGTKPTRAFKDDIVYEVHLRGLTKADPSIAAADRGTYKAAGQKAAYLAALGVTAVEFLPLQETQNDANDVNPSSTTGDNYWGYMTENYFAPDRRYAADKTPGGPTKEFKAMVKAFHDAGIKVLVDVVYNHTAEGGAIGDKFTYNIFSWRGLDNPTYYSLTSDMQGSMDNTGLGHNYNTRNPTAQNLIVDSIAYWKNTLGVDGYRFDLASVLGNTCQHGCFSYSRTDANTALNRLTAEMPARPAGGGSGVDWIAEPWAIGTGTYQVGNFPAAWSEWNGIYRDTLRRDQNKLGVDAVTPSDLATRFAGSSDLYGDDGRRPWHSVNFMVAHDGFTQKDLYSCNGKNNGQAWPYGPSDGGSDDNISWDQGGVAADQRKAARNAFAFLMLSGGTPMMTGGDETLRSINCNNNPYNVDSSANWLDWSLTTDETNFQTYTSRLAAFRKAHPALRPVNFYTAADGNGNGLGQLEWFTPAGVAPDGAYWGNANNHALAWRIDGTEFGDSASALYTAYNGWSGDVVFTLPAPPAGKQWHRVTDTAAWAEGASQVAAPGAEAVIGGTGTAYTLRARAVLLLIAK</sequence>
<dbReference type="SMART" id="SM00642">
    <property type="entry name" value="Aamy"/>
    <property type="match status" value="1"/>
</dbReference>
<dbReference type="InterPro" id="IPR004193">
    <property type="entry name" value="Glyco_hydro_13_N"/>
</dbReference>
<dbReference type="GO" id="GO:0005975">
    <property type="term" value="P:carbohydrate metabolic process"/>
    <property type="evidence" value="ECO:0007669"/>
    <property type="project" value="InterPro"/>
</dbReference>
<dbReference type="EMBL" id="BONG01000036">
    <property type="protein sequence ID" value="GIF91769.1"/>
    <property type="molecule type" value="Genomic_DNA"/>
</dbReference>
<dbReference type="Pfam" id="PF02922">
    <property type="entry name" value="CBM_48"/>
    <property type="match status" value="1"/>
</dbReference>
<dbReference type="Gene3D" id="3.20.20.80">
    <property type="entry name" value="Glycosidases"/>
    <property type="match status" value="1"/>
</dbReference>
<dbReference type="InterPro" id="IPR048644">
    <property type="entry name" value="Isoamylase_C"/>
</dbReference>
<dbReference type="CDD" id="cd02856">
    <property type="entry name" value="E_set_GDE_Isoamylase_N"/>
    <property type="match status" value="1"/>
</dbReference>
<dbReference type="InterPro" id="IPR017853">
    <property type="entry name" value="GH"/>
</dbReference>
<keyword evidence="2" id="KW-0732">Signal</keyword>
<feature type="domain" description="Glycosyl hydrolase family 13 catalytic" evidence="3">
    <location>
        <begin position="202"/>
        <end position="626"/>
    </location>
</feature>
<dbReference type="Proteomes" id="UP000619293">
    <property type="component" value="Unassembled WGS sequence"/>
</dbReference>
<dbReference type="SUPFAM" id="SSF51011">
    <property type="entry name" value="Glycosyl hydrolase domain"/>
    <property type="match status" value="1"/>
</dbReference>
<dbReference type="Gene3D" id="2.60.40.1180">
    <property type="entry name" value="Golgi alpha-mannosidase II"/>
    <property type="match status" value="1"/>
</dbReference>
<evidence type="ECO:0000256" key="2">
    <source>
        <dbReference type="SAM" id="SignalP"/>
    </source>
</evidence>
<dbReference type="GO" id="GO:0004553">
    <property type="term" value="F:hydrolase activity, hydrolyzing O-glycosyl compounds"/>
    <property type="evidence" value="ECO:0007669"/>
    <property type="project" value="InterPro"/>
</dbReference>
<accession>A0A8J3K0F5</accession>
<dbReference type="InterPro" id="IPR013783">
    <property type="entry name" value="Ig-like_fold"/>
</dbReference>
<dbReference type="InterPro" id="IPR013780">
    <property type="entry name" value="Glyco_hydro_b"/>
</dbReference>
<dbReference type="InterPro" id="IPR014756">
    <property type="entry name" value="Ig_E-set"/>
</dbReference>
<evidence type="ECO:0000259" key="3">
    <source>
        <dbReference type="SMART" id="SM00642"/>
    </source>
</evidence>
<dbReference type="Gene3D" id="2.60.40.10">
    <property type="entry name" value="Immunoglobulins"/>
    <property type="match status" value="1"/>
</dbReference>
<evidence type="ECO:0000313" key="5">
    <source>
        <dbReference type="Proteomes" id="UP000619293"/>
    </source>
</evidence>
<feature type="chain" id="PRO_5035223127" evidence="2">
    <location>
        <begin position="21"/>
        <end position="759"/>
    </location>
</feature>
<dbReference type="AlphaFoldDB" id="A0A8J3K0F5"/>
<dbReference type="InterPro" id="IPR044505">
    <property type="entry name" value="GlgX_Isoamylase_N_E_set"/>
</dbReference>
<dbReference type="SUPFAM" id="SSF51445">
    <property type="entry name" value="(Trans)glycosidases"/>
    <property type="match status" value="1"/>
</dbReference>
<dbReference type="InterPro" id="IPR006047">
    <property type="entry name" value="GH13_cat_dom"/>
</dbReference>
<gene>
    <name evidence="4" type="primary">glgX</name>
    <name evidence="4" type="ORF">Cch02nite_52130</name>
</gene>